<evidence type="ECO:0000256" key="2">
    <source>
        <dbReference type="ARBA" id="ARBA00006601"/>
    </source>
</evidence>
<dbReference type="Pfam" id="PF03721">
    <property type="entry name" value="UDPG_MGDP_dh_N"/>
    <property type="match status" value="1"/>
</dbReference>
<dbReference type="GO" id="GO:0051287">
    <property type="term" value="F:NAD binding"/>
    <property type="evidence" value="ECO:0007669"/>
    <property type="project" value="InterPro"/>
</dbReference>
<feature type="binding site" evidence="9">
    <location>
        <position position="228"/>
    </location>
    <ligand>
        <name>substrate</name>
    </ligand>
</feature>
<proteinExistence type="inferred from homology"/>
<evidence type="ECO:0000313" key="13">
    <source>
        <dbReference type="Proteomes" id="UP000199695"/>
    </source>
</evidence>
<dbReference type="InterPro" id="IPR014026">
    <property type="entry name" value="UDP-Glc/GDP-Man_DH_dimer"/>
</dbReference>
<dbReference type="Pfam" id="PF00984">
    <property type="entry name" value="UDPG_MGDP_dh"/>
    <property type="match status" value="1"/>
</dbReference>
<dbReference type="InterPro" id="IPR036220">
    <property type="entry name" value="UDP-Glc/GDP-Man_DH_C_sf"/>
</dbReference>
<comment type="catalytic activity">
    <reaction evidence="6 7">
        <text>UDP-alpha-D-glucose + 2 NAD(+) + H2O = UDP-alpha-D-glucuronate + 2 NADH + 3 H(+)</text>
        <dbReference type="Rhea" id="RHEA:23596"/>
        <dbReference type="ChEBI" id="CHEBI:15377"/>
        <dbReference type="ChEBI" id="CHEBI:15378"/>
        <dbReference type="ChEBI" id="CHEBI:57540"/>
        <dbReference type="ChEBI" id="CHEBI:57945"/>
        <dbReference type="ChEBI" id="CHEBI:58052"/>
        <dbReference type="ChEBI" id="CHEBI:58885"/>
        <dbReference type="EC" id="1.1.1.22"/>
    </reaction>
</comment>
<dbReference type="PIRSF" id="PIRSF500134">
    <property type="entry name" value="UDPglc_DH_bac"/>
    <property type="match status" value="1"/>
</dbReference>
<feature type="binding site" evidence="10">
    <location>
        <position position="84"/>
    </location>
    <ligand>
        <name>NAD(+)</name>
        <dbReference type="ChEBI" id="CHEBI:57540"/>
    </ligand>
</feature>
<keyword evidence="13" id="KW-1185">Reference proteome</keyword>
<dbReference type="RefSeq" id="WP_089965866.1">
    <property type="nucleotide sequence ID" value="NZ_FOCQ01000003.1"/>
</dbReference>
<dbReference type="InterPro" id="IPR036291">
    <property type="entry name" value="NAD(P)-bd_dom_sf"/>
</dbReference>
<dbReference type="Proteomes" id="UP000199695">
    <property type="component" value="Unassembled WGS sequence"/>
</dbReference>
<dbReference type="PIRSF" id="PIRSF000124">
    <property type="entry name" value="UDPglc_GDPman_dh"/>
    <property type="match status" value="1"/>
</dbReference>
<evidence type="ECO:0000313" key="12">
    <source>
        <dbReference type="EMBL" id="SEM93427.1"/>
    </source>
</evidence>
<feature type="binding site" evidence="10">
    <location>
        <position position="351"/>
    </location>
    <ligand>
        <name>NAD(+)</name>
        <dbReference type="ChEBI" id="CHEBI:57540"/>
    </ligand>
</feature>
<accession>A0A1H8CH64</accession>
<sequence length="474" mass="52451">MNVVCIGSGYVGSVTGTAFAVLGHPTTVIDIDPSKIDLLNAGKSPIYEPGLDQLVRKYIGKTLFATTSYQPVHEADVVFIGVGTPSKQDGTADLTYIKKAAELIGAYLHPHRFTVVVNKSTVPVGTADLVTAIIEEASGLKAGEHFSVVSNPEFLREGYALEDVFFPDRIVVGSNHERAKNIMRELYHRLVERVSYEEISKDFAFPYNPLTPKAVYFETDVKSAEMIKYASNAFLAVKISYINEVARLCETLGANVLDVARGMGLDSRIGGKFLQVSSGWSGSCFPKDTAEFLQTSRKYGTELSIVKAAIESNRKMHEFVVEKIRRRLKILNGKKIGILGLTFKPNTDDARQTQASVIIQMLLDLGANIRVHDPKGMEMFKAVHPHLHVQYCASAEDVAHQADGIVLLTHWNEYLQLDWKQMLSIMKTPYLLDTRNFLPKKLLIGLGYQYEGLGIGTEQEIDGGIMNQFSVLSV</sequence>
<evidence type="ECO:0000256" key="9">
    <source>
        <dbReference type="PIRSR" id="PIRSR500134-2"/>
    </source>
</evidence>
<dbReference type="EC" id="1.1.1.22" evidence="3 7"/>
<protein>
    <recommendedName>
        <fullName evidence="3 7">UDP-glucose 6-dehydrogenase</fullName>
        <ecNumber evidence="3 7">1.1.1.22</ecNumber>
    </recommendedName>
</protein>
<feature type="binding site" evidence="10">
    <location>
        <position position="35"/>
    </location>
    <ligand>
        <name>NAD(+)</name>
        <dbReference type="ChEBI" id="CHEBI:57540"/>
    </ligand>
</feature>
<dbReference type="NCBIfam" id="TIGR03026">
    <property type="entry name" value="NDP-sugDHase"/>
    <property type="match status" value="2"/>
</dbReference>
<dbReference type="GO" id="GO:0000271">
    <property type="term" value="P:polysaccharide biosynthetic process"/>
    <property type="evidence" value="ECO:0007669"/>
    <property type="project" value="InterPro"/>
</dbReference>
<dbReference type="STRING" id="1173111.SAMN05444955_103246"/>
<feature type="binding site" evidence="9">
    <location>
        <position position="344"/>
    </location>
    <ligand>
        <name>substrate</name>
    </ligand>
</feature>
<dbReference type="OrthoDB" id="9803238at2"/>
<name>A0A1H8CH64_9BACL</name>
<feature type="binding site" evidence="10">
    <location>
        <position position="30"/>
    </location>
    <ligand>
        <name>NAD(+)</name>
        <dbReference type="ChEBI" id="CHEBI:57540"/>
    </ligand>
</feature>
<dbReference type="GO" id="GO:0003979">
    <property type="term" value="F:UDP-glucose 6-dehydrogenase activity"/>
    <property type="evidence" value="ECO:0007669"/>
    <property type="project" value="UniProtKB-EC"/>
</dbReference>
<dbReference type="Gene3D" id="1.20.5.100">
    <property type="entry name" value="Cytochrome c1, transmembrane anchor, C-terminal"/>
    <property type="match status" value="1"/>
</dbReference>
<evidence type="ECO:0000256" key="6">
    <source>
        <dbReference type="ARBA" id="ARBA00047473"/>
    </source>
</evidence>
<reference evidence="12 13" key="1">
    <citation type="submission" date="2016-10" db="EMBL/GenBank/DDBJ databases">
        <authorList>
            <person name="de Groot N.N."/>
        </authorList>
    </citation>
    <scope>NUCLEOTIDE SEQUENCE [LARGE SCALE GENOMIC DNA]</scope>
    <source>
        <strain evidence="12 13">DSM 46701</strain>
    </source>
</reference>
<feature type="binding site" evidence="9">
    <location>
        <begin position="154"/>
        <end position="157"/>
    </location>
    <ligand>
        <name>substrate</name>
    </ligand>
</feature>
<evidence type="ECO:0000256" key="8">
    <source>
        <dbReference type="PIRSR" id="PIRSR500134-1"/>
    </source>
</evidence>
<evidence type="ECO:0000256" key="5">
    <source>
        <dbReference type="ARBA" id="ARBA00023027"/>
    </source>
</evidence>
<dbReference type="AlphaFoldDB" id="A0A1H8CH64"/>
<evidence type="ECO:0000256" key="4">
    <source>
        <dbReference type="ARBA" id="ARBA00023002"/>
    </source>
</evidence>
<dbReference type="InterPro" id="IPR028357">
    <property type="entry name" value="UDPglc_DH_bac"/>
</dbReference>
<dbReference type="Pfam" id="PF03720">
    <property type="entry name" value="UDPG_MGDP_dh_C"/>
    <property type="match status" value="1"/>
</dbReference>
<evidence type="ECO:0000256" key="1">
    <source>
        <dbReference type="ARBA" id="ARBA00004701"/>
    </source>
</evidence>
<feature type="binding site" evidence="10">
    <location>
        <position position="157"/>
    </location>
    <ligand>
        <name>NAD(+)</name>
        <dbReference type="ChEBI" id="CHEBI:57540"/>
    </ligand>
</feature>
<dbReference type="SUPFAM" id="SSF48179">
    <property type="entry name" value="6-phosphogluconate dehydrogenase C-terminal domain-like"/>
    <property type="match status" value="1"/>
</dbReference>
<comment type="pathway">
    <text evidence="1">Nucleotide-sugar biosynthesis; UDP-alpha-D-glucuronate biosynthesis; UDP-alpha-D-glucuronate from UDP-alpha-D-glucose: step 1/1.</text>
</comment>
<dbReference type="PANTHER" id="PTHR43750:SF3">
    <property type="entry name" value="UDP-GLUCOSE 6-DEHYDROGENASE TUAD"/>
    <property type="match status" value="1"/>
</dbReference>
<dbReference type="SUPFAM" id="SSF51735">
    <property type="entry name" value="NAD(P)-binding Rossmann-fold domains"/>
    <property type="match status" value="1"/>
</dbReference>
<dbReference type="EMBL" id="FOCQ01000003">
    <property type="protein sequence ID" value="SEM93427.1"/>
    <property type="molecule type" value="Genomic_DNA"/>
</dbReference>
<dbReference type="InterPro" id="IPR017476">
    <property type="entry name" value="UDP-Glc/GDP-Man"/>
</dbReference>
<dbReference type="PANTHER" id="PTHR43750">
    <property type="entry name" value="UDP-GLUCOSE 6-DEHYDROGENASE TUAD"/>
    <property type="match status" value="1"/>
</dbReference>
<evidence type="ECO:0000256" key="3">
    <source>
        <dbReference type="ARBA" id="ARBA00012954"/>
    </source>
</evidence>
<dbReference type="SMART" id="SM00984">
    <property type="entry name" value="UDPG_MGDP_dh_C"/>
    <property type="match status" value="1"/>
</dbReference>
<dbReference type="UniPathway" id="UPA00038">
    <property type="reaction ID" value="UER00491"/>
</dbReference>
<dbReference type="SUPFAM" id="SSF52413">
    <property type="entry name" value="UDP-glucose/GDP-mannose dehydrogenase C-terminal domain"/>
    <property type="match status" value="1"/>
</dbReference>
<dbReference type="InterPro" id="IPR008927">
    <property type="entry name" value="6-PGluconate_DH-like_C_sf"/>
</dbReference>
<organism evidence="12 13">
    <name type="scientific">Lihuaxuella thermophila</name>
    <dbReference type="NCBI Taxonomy" id="1173111"/>
    <lineage>
        <taxon>Bacteria</taxon>
        <taxon>Bacillati</taxon>
        <taxon>Bacillota</taxon>
        <taxon>Bacilli</taxon>
        <taxon>Bacillales</taxon>
        <taxon>Thermoactinomycetaceae</taxon>
        <taxon>Lihuaxuella</taxon>
    </lineage>
</organism>
<evidence type="ECO:0000256" key="7">
    <source>
        <dbReference type="PIRNR" id="PIRNR000124"/>
    </source>
</evidence>
<dbReference type="GO" id="GO:0006065">
    <property type="term" value="P:UDP-glucuronate biosynthetic process"/>
    <property type="evidence" value="ECO:0007669"/>
    <property type="project" value="UniProtKB-UniPathway"/>
</dbReference>
<keyword evidence="4 7" id="KW-0560">Oxidoreductase</keyword>
<dbReference type="Gene3D" id="3.40.50.720">
    <property type="entry name" value="NAD(P)-binding Rossmann-like Domain"/>
    <property type="match status" value="2"/>
</dbReference>
<comment type="similarity">
    <text evidence="2 7">Belongs to the UDP-glucose/GDP-mannose dehydrogenase family.</text>
</comment>
<feature type="active site" description="Nucleophile" evidence="8">
    <location>
        <position position="284"/>
    </location>
</feature>
<feature type="binding site" evidence="10">
    <location>
        <position position="121"/>
    </location>
    <ligand>
        <name>NAD(+)</name>
        <dbReference type="ChEBI" id="CHEBI:57540"/>
    </ligand>
</feature>
<feature type="binding site" evidence="9">
    <location>
        <begin position="273"/>
        <end position="277"/>
    </location>
    <ligand>
        <name>substrate</name>
    </ligand>
</feature>
<evidence type="ECO:0000256" key="10">
    <source>
        <dbReference type="PIRSR" id="PIRSR500134-3"/>
    </source>
</evidence>
<evidence type="ECO:0000259" key="11">
    <source>
        <dbReference type="SMART" id="SM00984"/>
    </source>
</evidence>
<feature type="domain" description="UDP-glucose/GDP-mannose dehydrogenase C-terminal" evidence="11">
    <location>
        <begin position="337"/>
        <end position="440"/>
    </location>
</feature>
<keyword evidence="5 7" id="KW-0520">NAD</keyword>
<dbReference type="InterPro" id="IPR001732">
    <property type="entry name" value="UDP-Glc/GDP-Man_DH_N"/>
</dbReference>
<feature type="binding site" evidence="10">
    <location>
        <position position="287"/>
    </location>
    <ligand>
        <name>NAD(+)</name>
        <dbReference type="ChEBI" id="CHEBI:57540"/>
    </ligand>
</feature>
<dbReference type="InterPro" id="IPR014027">
    <property type="entry name" value="UDP-Glc/GDP-Man_DH_C"/>
</dbReference>
<gene>
    <name evidence="12" type="ORF">SAMN05444955_103246</name>
</gene>